<sequence>MISFQTNHFSFFKAFPSGKHTLEQDGRMLFVSKSLHKTNDNEVNEYFQQRANQQVWNEDDVSEIQGKSPVNQVPSNTVSKVVGPKGGKLESNGCSLLIPPNALSEEIKVTITPYANSKMDIAPHIKCGPPGLKFHKNVTITLPIYKHENNIQQIAVKYCNEGSTWRTLTKSPSYTDANICFQTNHFTRFGVDLQDPSDSQSLEKEKIVKFAVRRSASHHLNRILLTCFFADNLEIIRESDEFGHLLSVHHKEFDMRNEDDPVKMTITCDNNQPQSKEDRIYTRRLALLHYMITGSDERRTDFNVRSNALHTMFEGGFYIPELEPTNARMTDRVDQELLQISRQIPNNMWNEFARTRLDIDDTAIGNSMTDNHTAEEHRRFILICWNEHDGHDAIELQQLINQFWEKARNRQL</sequence>
<dbReference type="Gene3D" id="2.60.220.30">
    <property type="match status" value="1"/>
</dbReference>
<evidence type="ECO:0000259" key="1">
    <source>
        <dbReference type="SMART" id="SM00218"/>
    </source>
</evidence>
<gene>
    <name evidence="2" type="primary">LOC108949854-002</name>
</gene>
<dbReference type="EMBL" id="LR787414">
    <property type="protein sequence ID" value="CAB3263276.1"/>
    <property type="molecule type" value="mRNA"/>
</dbReference>
<accession>A0A6F9DJX7</accession>
<feature type="domain" description="ZU5" evidence="1">
    <location>
        <begin position="74"/>
        <end position="163"/>
    </location>
</feature>
<dbReference type="PANTHER" id="PTHR12582:SF41">
    <property type="entry name" value="UNC5C-LIKE PROTEIN"/>
    <property type="match status" value="1"/>
</dbReference>
<dbReference type="InterPro" id="IPR037936">
    <property type="entry name" value="UNC5A-D"/>
</dbReference>
<dbReference type="AlphaFoldDB" id="A0A6F9DJX7"/>
<dbReference type="InterPro" id="IPR000906">
    <property type="entry name" value="ZU5_dom"/>
</dbReference>
<dbReference type="GO" id="GO:0016020">
    <property type="term" value="C:membrane"/>
    <property type="evidence" value="ECO:0007669"/>
    <property type="project" value="InterPro"/>
</dbReference>
<reference evidence="2" key="1">
    <citation type="submission" date="2020-04" db="EMBL/GenBank/DDBJ databases">
        <authorList>
            <person name="Neveu A P."/>
        </authorList>
    </citation>
    <scope>NUCLEOTIDE SEQUENCE</scope>
    <source>
        <tissue evidence="2">Whole embryo</tissue>
    </source>
</reference>
<proteinExistence type="evidence at transcript level"/>
<dbReference type="PANTHER" id="PTHR12582">
    <property type="entry name" value="NETRIN RECEPTOR UNC5"/>
    <property type="match status" value="1"/>
</dbReference>
<evidence type="ECO:0000313" key="2">
    <source>
        <dbReference type="EMBL" id="CAB3263276.1"/>
    </source>
</evidence>
<dbReference type="SMART" id="SM00218">
    <property type="entry name" value="ZU5"/>
    <property type="match status" value="1"/>
</dbReference>
<organism evidence="2">
    <name type="scientific">Phallusia mammillata</name>
    <dbReference type="NCBI Taxonomy" id="59560"/>
    <lineage>
        <taxon>Eukaryota</taxon>
        <taxon>Metazoa</taxon>
        <taxon>Chordata</taxon>
        <taxon>Tunicata</taxon>
        <taxon>Ascidiacea</taxon>
        <taxon>Phlebobranchia</taxon>
        <taxon>Ascidiidae</taxon>
        <taxon>Phallusia</taxon>
    </lineage>
</organism>
<dbReference type="Pfam" id="PF00791">
    <property type="entry name" value="ZU5"/>
    <property type="match status" value="1"/>
</dbReference>
<dbReference type="GO" id="GO:0005042">
    <property type="term" value="F:netrin receptor activity"/>
    <property type="evidence" value="ECO:0007669"/>
    <property type="project" value="InterPro"/>
</dbReference>
<name>A0A6F9DJX7_9ASCI</name>
<protein>
    <submittedName>
        <fullName evidence="2">Uncharacterized protein LOC108949854</fullName>
    </submittedName>
</protein>